<feature type="binding site" evidence="4">
    <location>
        <begin position="242"/>
        <end position="246"/>
    </location>
    <ligand>
        <name>FAD</name>
        <dbReference type="ChEBI" id="CHEBI:57692"/>
    </ligand>
</feature>
<feature type="site" description="Electron transfer via tryptophanyl radical" evidence="5">
    <location>
        <position position="391"/>
    </location>
</feature>
<evidence type="ECO:0000256" key="5">
    <source>
        <dbReference type="PIRSR" id="PIRSR602081-2"/>
    </source>
</evidence>
<dbReference type="EMBL" id="AOLN01000015">
    <property type="protein sequence ID" value="ELZ93008.1"/>
    <property type="molecule type" value="Genomic_DNA"/>
</dbReference>
<dbReference type="Gene3D" id="1.25.40.80">
    <property type="match status" value="1"/>
</dbReference>
<protein>
    <submittedName>
        <fullName evidence="8">Deoxyribodipyrimidine photolyase</fullName>
    </submittedName>
</protein>
<dbReference type="SUPFAM" id="SSF48173">
    <property type="entry name" value="Cryptochrome/photolyase FAD-binding domain"/>
    <property type="match status" value="1"/>
</dbReference>
<feature type="domain" description="Photolyase/cryptochrome alpha/beta" evidence="7">
    <location>
        <begin position="1"/>
        <end position="126"/>
    </location>
</feature>
<dbReference type="AlphaFoldDB" id="M0IB02"/>
<sequence length="482" mass="54552">MQVHWHRRDLRVADNRGLTTAAEAGPVAPVFVFDESVLEHAGSPRVRYLLDALAELRASYRSLGSDLLVARGDPRTVVPAVATALDAERVVWNEGYSGLARERDAAVRLALDEEGVSRELVHDAIFHRPGSITTNAGDIYSVYTYFWKKWRDRDKPDPYPEPEAGDLVDAETLETVAERCADDAFDVAVGDVPTISSLGFEAPAADVVSAGTEVARDRLSAFCEDAIFRYGDDRDYPARDATSRLSTDLKFGTIGIREVYAATVDAREGVGGEKDESVEEFQSQLAWREFYTHVLWDNPSVVTENYKQYENDIQWRDDPDELAAWKDGRTGYPIVDAGMRQLKQEAYMHNRVRMIVASFLTKDLLCDWRHGYDHFREYLSDHDTANDNGGWQWAASTGTDAQPYFRIFNPMTQGERYDPDGEYIKQYVPELAGVTANTIHEWHEMSDPERERVAPDYPDPIVDHSERREMALSMFETARGDE</sequence>
<dbReference type="STRING" id="662479.C440_11931"/>
<dbReference type="InterPro" id="IPR014729">
    <property type="entry name" value="Rossmann-like_a/b/a_fold"/>
</dbReference>
<dbReference type="InterPro" id="IPR036134">
    <property type="entry name" value="Crypto/Photolyase_FAD-like_sf"/>
</dbReference>
<dbReference type="InterPro" id="IPR002081">
    <property type="entry name" value="Cryptochrome/DNA_photolyase_1"/>
</dbReference>
<dbReference type="RefSeq" id="WP_008320712.1">
    <property type="nucleotide sequence ID" value="NZ_AOLN01000015.1"/>
</dbReference>
<feature type="binding site" evidence="4">
    <location>
        <position position="230"/>
    </location>
    <ligand>
        <name>FAD</name>
        <dbReference type="ChEBI" id="CHEBI:57692"/>
    </ligand>
</feature>
<dbReference type="PANTHER" id="PTHR11455">
    <property type="entry name" value="CRYPTOCHROME"/>
    <property type="match status" value="1"/>
</dbReference>
<comment type="caution">
    <text evidence="8">The sequence shown here is derived from an EMBL/GenBank/DDBJ whole genome shotgun (WGS) entry which is preliminary data.</text>
</comment>
<evidence type="ECO:0000313" key="9">
    <source>
        <dbReference type="Proteomes" id="UP000011550"/>
    </source>
</evidence>
<evidence type="ECO:0000259" key="7">
    <source>
        <dbReference type="PROSITE" id="PS51645"/>
    </source>
</evidence>
<evidence type="ECO:0000256" key="4">
    <source>
        <dbReference type="PIRSR" id="PIRSR602081-1"/>
    </source>
</evidence>
<comment type="similarity">
    <text evidence="6">Belongs to the DNA photolyase family.</text>
</comment>
<dbReference type="GO" id="GO:0071949">
    <property type="term" value="F:FAD binding"/>
    <property type="evidence" value="ECO:0007669"/>
    <property type="project" value="TreeGrafter"/>
</dbReference>
<feature type="site" description="Electron transfer via tryptophanyl radical" evidence="5">
    <location>
        <position position="315"/>
    </location>
</feature>
<dbReference type="PATRIC" id="fig|662479.7.peg.2417"/>
<keyword evidence="3 6" id="KW-0157">Chromophore</keyword>
<dbReference type="SUPFAM" id="SSF52425">
    <property type="entry name" value="Cryptochrome/photolyase, N-terminal domain"/>
    <property type="match status" value="1"/>
</dbReference>
<dbReference type="GO" id="GO:0006950">
    <property type="term" value="P:response to stress"/>
    <property type="evidence" value="ECO:0007669"/>
    <property type="project" value="UniProtKB-ARBA"/>
</dbReference>
<evidence type="ECO:0000256" key="2">
    <source>
        <dbReference type="ARBA" id="ARBA00022827"/>
    </source>
</evidence>
<keyword evidence="2 4" id="KW-0274">FAD</keyword>
<dbReference type="Pfam" id="PF03441">
    <property type="entry name" value="FAD_binding_7"/>
    <property type="match status" value="1"/>
</dbReference>
<reference evidence="8 9" key="1">
    <citation type="journal article" date="2014" name="PLoS Genet.">
        <title>Phylogenetically driven sequencing of extremely halophilic archaea reveals strategies for static and dynamic osmo-response.</title>
        <authorList>
            <person name="Becker E.A."/>
            <person name="Seitzer P.M."/>
            <person name="Tritt A."/>
            <person name="Larsen D."/>
            <person name="Krusor M."/>
            <person name="Yao A.I."/>
            <person name="Wu D."/>
            <person name="Madern D."/>
            <person name="Eisen J.A."/>
            <person name="Darling A.E."/>
            <person name="Facciotti M.T."/>
        </authorList>
    </citation>
    <scope>NUCLEOTIDE SEQUENCE [LARGE SCALE GENOMIC DNA]</scope>
    <source>
        <strain evidence="8 9">ATCC BAA-1512</strain>
    </source>
</reference>
<gene>
    <name evidence="8" type="ORF">C440_11931</name>
</gene>
<dbReference type="PANTHER" id="PTHR11455:SF9">
    <property type="entry name" value="CRYPTOCHROME CIRCADIAN CLOCK 5 ISOFORM X1"/>
    <property type="match status" value="1"/>
</dbReference>
<dbReference type="GO" id="GO:0003904">
    <property type="term" value="F:deoxyribodipyrimidine photo-lyase activity"/>
    <property type="evidence" value="ECO:0007669"/>
    <property type="project" value="TreeGrafter"/>
</dbReference>
<dbReference type="InterPro" id="IPR018394">
    <property type="entry name" value="DNA_photolyase_1_CS_C"/>
</dbReference>
<evidence type="ECO:0000313" key="8">
    <source>
        <dbReference type="EMBL" id="ELZ93008.1"/>
    </source>
</evidence>
<feature type="binding site" evidence="4">
    <location>
        <position position="281"/>
    </location>
    <ligand>
        <name>FAD</name>
        <dbReference type="ChEBI" id="CHEBI:57692"/>
    </ligand>
</feature>
<keyword evidence="8" id="KW-0456">Lyase</keyword>
<dbReference type="Gene3D" id="3.40.50.620">
    <property type="entry name" value="HUPs"/>
    <property type="match status" value="1"/>
</dbReference>
<dbReference type="GO" id="GO:0006139">
    <property type="term" value="P:nucleobase-containing compound metabolic process"/>
    <property type="evidence" value="ECO:0007669"/>
    <property type="project" value="UniProtKB-ARBA"/>
</dbReference>
<feature type="site" description="Electron transfer via tryptophanyl radical" evidence="5">
    <location>
        <position position="368"/>
    </location>
</feature>
<dbReference type="InterPro" id="IPR036155">
    <property type="entry name" value="Crypto/Photolyase_N_sf"/>
</dbReference>
<comment type="cofactor">
    <cofactor evidence="4">
        <name>FAD</name>
        <dbReference type="ChEBI" id="CHEBI:57692"/>
    </cofactor>
    <text evidence="4">Binds 1 FAD per subunit.</text>
</comment>
<dbReference type="PROSITE" id="PS51645">
    <property type="entry name" value="PHR_CRY_ALPHA_BETA"/>
    <property type="match status" value="1"/>
</dbReference>
<dbReference type="OrthoDB" id="11721at2157"/>
<accession>M0IB02</accession>
<proteinExistence type="inferred from homology"/>
<evidence type="ECO:0000256" key="1">
    <source>
        <dbReference type="ARBA" id="ARBA00022630"/>
    </source>
</evidence>
<name>M0IB02_9EURY</name>
<dbReference type="InterPro" id="IPR005101">
    <property type="entry name" value="Cryptochr/Photolyase_FAD-bd"/>
</dbReference>
<evidence type="ECO:0000256" key="6">
    <source>
        <dbReference type="RuleBase" id="RU004182"/>
    </source>
</evidence>
<dbReference type="Proteomes" id="UP000011550">
    <property type="component" value="Unassembled WGS sequence"/>
</dbReference>
<feature type="binding site" evidence="4">
    <location>
        <begin position="284"/>
        <end position="291"/>
    </location>
    <ligand>
        <name>FAD</name>
        <dbReference type="ChEBI" id="CHEBI:57692"/>
    </ligand>
</feature>
<dbReference type="Pfam" id="PF00875">
    <property type="entry name" value="DNA_photolyase"/>
    <property type="match status" value="1"/>
</dbReference>
<dbReference type="PRINTS" id="PR00147">
    <property type="entry name" value="DNAPHOTLYASE"/>
</dbReference>
<evidence type="ECO:0000256" key="3">
    <source>
        <dbReference type="ARBA" id="ARBA00022991"/>
    </source>
</evidence>
<dbReference type="PROSITE" id="PS00394">
    <property type="entry name" value="DNA_PHOTOLYASES_1_1"/>
    <property type="match status" value="1"/>
</dbReference>
<dbReference type="GO" id="GO:0003677">
    <property type="term" value="F:DNA binding"/>
    <property type="evidence" value="ECO:0007669"/>
    <property type="project" value="TreeGrafter"/>
</dbReference>
<dbReference type="Gene3D" id="1.10.579.10">
    <property type="entry name" value="DNA Cyclobutane Dipyrimidine Photolyase, subunit A, domain 3"/>
    <property type="match status" value="1"/>
</dbReference>
<dbReference type="InterPro" id="IPR006050">
    <property type="entry name" value="DNA_photolyase_N"/>
</dbReference>
<keyword evidence="1 4" id="KW-0285">Flavoprotein</keyword>
<feature type="binding site" evidence="4">
    <location>
        <begin position="381"/>
        <end position="383"/>
    </location>
    <ligand>
        <name>FAD</name>
        <dbReference type="ChEBI" id="CHEBI:57692"/>
    </ligand>
</feature>
<dbReference type="PROSITE" id="PS00691">
    <property type="entry name" value="DNA_PHOTOLYASES_1_2"/>
    <property type="match status" value="1"/>
</dbReference>
<keyword evidence="9" id="KW-1185">Reference proteome</keyword>
<organism evidence="8 9">
    <name type="scientific">Haloferax mucosum ATCC BAA-1512</name>
    <dbReference type="NCBI Taxonomy" id="662479"/>
    <lineage>
        <taxon>Archaea</taxon>
        <taxon>Methanobacteriati</taxon>
        <taxon>Methanobacteriota</taxon>
        <taxon>Stenosarchaea group</taxon>
        <taxon>Halobacteria</taxon>
        <taxon>Halobacteriales</taxon>
        <taxon>Haloferacaceae</taxon>
        <taxon>Haloferax</taxon>
    </lineage>
</organism>